<proteinExistence type="predicted"/>
<gene>
    <name evidence="2" type="ORF">OCBIM_22010411mg</name>
</gene>
<keyword evidence="1" id="KW-0812">Transmembrane</keyword>
<evidence type="ECO:0000313" key="2">
    <source>
        <dbReference type="EMBL" id="KOF90844.1"/>
    </source>
</evidence>
<dbReference type="AlphaFoldDB" id="A0A0L8HNT6"/>
<sequence length="72" mass="7741">MASISTYSVSSYIISLWLSSSSVGVVVVIVIVVVVVDVVLITIIIIIVIIMKNSCRHSVVVAKIFLIAKQPL</sequence>
<reference evidence="2" key="1">
    <citation type="submission" date="2015-07" db="EMBL/GenBank/DDBJ databases">
        <title>MeaNS - Measles Nucleotide Surveillance Program.</title>
        <authorList>
            <person name="Tran T."/>
            <person name="Druce J."/>
        </authorList>
    </citation>
    <scope>NUCLEOTIDE SEQUENCE</scope>
    <source>
        <strain evidence="2">UCB-OBI-ISO-001</strain>
        <tissue evidence="2">Gonad</tissue>
    </source>
</reference>
<name>A0A0L8HNT6_OCTBM</name>
<accession>A0A0L8HNT6</accession>
<evidence type="ECO:0000256" key="1">
    <source>
        <dbReference type="SAM" id="Phobius"/>
    </source>
</evidence>
<keyword evidence="1" id="KW-0472">Membrane</keyword>
<organism evidence="2">
    <name type="scientific">Octopus bimaculoides</name>
    <name type="common">California two-spotted octopus</name>
    <dbReference type="NCBI Taxonomy" id="37653"/>
    <lineage>
        <taxon>Eukaryota</taxon>
        <taxon>Metazoa</taxon>
        <taxon>Spiralia</taxon>
        <taxon>Lophotrochozoa</taxon>
        <taxon>Mollusca</taxon>
        <taxon>Cephalopoda</taxon>
        <taxon>Coleoidea</taxon>
        <taxon>Octopodiformes</taxon>
        <taxon>Octopoda</taxon>
        <taxon>Incirrata</taxon>
        <taxon>Octopodidae</taxon>
        <taxon>Octopus</taxon>
    </lineage>
</organism>
<keyword evidence="1" id="KW-1133">Transmembrane helix</keyword>
<protein>
    <submittedName>
        <fullName evidence="2">Uncharacterized protein</fullName>
    </submittedName>
</protein>
<dbReference type="EMBL" id="KQ417676">
    <property type="protein sequence ID" value="KOF90844.1"/>
    <property type="molecule type" value="Genomic_DNA"/>
</dbReference>
<feature type="transmembrane region" description="Helical" evidence="1">
    <location>
        <begin position="25"/>
        <end position="50"/>
    </location>
</feature>